<dbReference type="PANTHER" id="PTHR11693:SF22">
    <property type="entry name" value="ATP SYNTHASE SUBUNIT GAMMA, MITOCHONDRIAL"/>
    <property type="match status" value="1"/>
</dbReference>
<protein>
    <recommendedName>
        <fullName evidence="11">F-ATPase gamma subunit</fullName>
    </recommendedName>
</protein>
<dbReference type="Gene3D" id="3.40.1380.10">
    <property type="match status" value="1"/>
</dbReference>
<evidence type="ECO:0000313" key="12">
    <source>
        <dbReference type="EMBL" id="MBY76319.1"/>
    </source>
</evidence>
<keyword evidence="3" id="KW-0813">Transport</keyword>
<evidence type="ECO:0000256" key="1">
    <source>
        <dbReference type="ARBA" id="ARBA00004637"/>
    </source>
</evidence>
<dbReference type="Proteomes" id="UP000694846">
    <property type="component" value="Unplaced"/>
</dbReference>
<dbReference type="GO" id="GO:0005743">
    <property type="term" value="C:mitochondrial inner membrane"/>
    <property type="evidence" value="ECO:0007669"/>
    <property type="project" value="UniProtKB-SubCell"/>
</dbReference>
<dbReference type="InterPro" id="IPR035968">
    <property type="entry name" value="ATP_synth_F1_ATPase_gsu"/>
</dbReference>
<evidence type="ECO:0000256" key="10">
    <source>
        <dbReference type="ARBA" id="ARBA00023310"/>
    </source>
</evidence>
<keyword evidence="4" id="KW-0375">Hydrogen ion transport</keyword>
<gene>
    <name evidence="14" type="primary">LOC112682791</name>
    <name evidence="12" type="ORF">g.119400</name>
</gene>
<dbReference type="EMBL" id="GGMS01007116">
    <property type="protein sequence ID" value="MBY76319.1"/>
    <property type="molecule type" value="Transcribed_RNA"/>
</dbReference>
<dbReference type="InterPro" id="IPR000131">
    <property type="entry name" value="ATP_synth_F1_gsu"/>
</dbReference>
<keyword evidence="6" id="KW-0406">Ion transport</keyword>
<dbReference type="OrthoDB" id="239812at2759"/>
<comment type="similarity">
    <text evidence="2">Belongs to the ATPase gamma chain family.</text>
</comment>
<dbReference type="PRINTS" id="PR00126">
    <property type="entry name" value="ATPASEGAMMA"/>
</dbReference>
<evidence type="ECO:0000256" key="6">
    <source>
        <dbReference type="ARBA" id="ARBA00023065"/>
    </source>
</evidence>
<keyword evidence="9" id="KW-0139">CF(1)</keyword>
<reference evidence="12" key="1">
    <citation type="submission" date="2018-04" db="EMBL/GenBank/DDBJ databases">
        <title>Transcriptome assembly of Sipha flava.</title>
        <authorList>
            <person name="Scully E.D."/>
            <person name="Geib S.M."/>
            <person name="Palmer N.A."/>
            <person name="Koch K."/>
            <person name="Bradshaw J."/>
            <person name="Heng-Moss T."/>
            <person name="Sarath G."/>
        </authorList>
    </citation>
    <scope>NUCLEOTIDE SEQUENCE</scope>
</reference>
<evidence type="ECO:0000256" key="5">
    <source>
        <dbReference type="ARBA" id="ARBA00022792"/>
    </source>
</evidence>
<dbReference type="SUPFAM" id="SSF52943">
    <property type="entry name" value="ATP synthase (F1-ATPase), gamma subunit"/>
    <property type="match status" value="1"/>
</dbReference>
<dbReference type="GO" id="GO:0046933">
    <property type="term" value="F:proton-transporting ATP synthase activity, rotational mechanism"/>
    <property type="evidence" value="ECO:0007669"/>
    <property type="project" value="InterPro"/>
</dbReference>
<evidence type="ECO:0000256" key="8">
    <source>
        <dbReference type="ARBA" id="ARBA00023136"/>
    </source>
</evidence>
<keyword evidence="10" id="KW-0066">ATP synthesis</keyword>
<feature type="non-terminal residue" evidence="12">
    <location>
        <position position="273"/>
    </location>
</feature>
<evidence type="ECO:0000256" key="4">
    <source>
        <dbReference type="ARBA" id="ARBA00022781"/>
    </source>
</evidence>
<dbReference type="PANTHER" id="PTHR11693">
    <property type="entry name" value="ATP SYNTHASE GAMMA CHAIN"/>
    <property type="match status" value="1"/>
</dbReference>
<keyword evidence="7" id="KW-0496">Mitochondrion</keyword>
<keyword evidence="13" id="KW-1185">Reference proteome</keyword>
<evidence type="ECO:0000256" key="9">
    <source>
        <dbReference type="ARBA" id="ARBA00023196"/>
    </source>
</evidence>
<organism evidence="12">
    <name type="scientific">Sipha flava</name>
    <name type="common">yellow sugarcane aphid</name>
    <dbReference type="NCBI Taxonomy" id="143950"/>
    <lineage>
        <taxon>Eukaryota</taxon>
        <taxon>Metazoa</taxon>
        <taxon>Ecdysozoa</taxon>
        <taxon>Arthropoda</taxon>
        <taxon>Hexapoda</taxon>
        <taxon>Insecta</taxon>
        <taxon>Pterygota</taxon>
        <taxon>Neoptera</taxon>
        <taxon>Paraneoptera</taxon>
        <taxon>Hemiptera</taxon>
        <taxon>Sternorrhyncha</taxon>
        <taxon>Aphidomorpha</taxon>
        <taxon>Aphidoidea</taxon>
        <taxon>Aphididae</taxon>
        <taxon>Sipha</taxon>
    </lineage>
</organism>
<keyword evidence="8" id="KW-0472">Membrane</keyword>
<dbReference type="RefSeq" id="XP_025409307.1">
    <property type="nucleotide sequence ID" value="XM_025553522.1"/>
</dbReference>
<evidence type="ECO:0000256" key="2">
    <source>
        <dbReference type="ARBA" id="ARBA00007681"/>
    </source>
</evidence>
<dbReference type="GO" id="GO:0045259">
    <property type="term" value="C:proton-transporting ATP synthase complex"/>
    <property type="evidence" value="ECO:0007669"/>
    <property type="project" value="UniProtKB-KW"/>
</dbReference>
<name>A0A2S2QEZ4_9HEMI</name>
<dbReference type="Gene3D" id="1.10.287.80">
    <property type="entry name" value="ATP synthase, gamma subunit, helix hairpin domain"/>
    <property type="match status" value="1"/>
</dbReference>
<comment type="subcellular location">
    <subcellularLocation>
        <location evidence="1">Mitochondrion inner membrane</location>
        <topology evidence="1">Peripheral membrane protein</topology>
    </subcellularLocation>
</comment>
<dbReference type="AlphaFoldDB" id="A0A2S2QEZ4"/>
<evidence type="ECO:0000313" key="14">
    <source>
        <dbReference type="RefSeq" id="XP_025409307.1"/>
    </source>
</evidence>
<evidence type="ECO:0000256" key="11">
    <source>
        <dbReference type="ARBA" id="ARBA00031066"/>
    </source>
</evidence>
<accession>A0A2S2QEZ4</accession>
<dbReference type="GeneID" id="112682791"/>
<evidence type="ECO:0000256" key="3">
    <source>
        <dbReference type="ARBA" id="ARBA00022448"/>
    </source>
</evidence>
<evidence type="ECO:0000256" key="7">
    <source>
        <dbReference type="ARBA" id="ARBA00023128"/>
    </source>
</evidence>
<reference evidence="14" key="2">
    <citation type="submission" date="2025-04" db="UniProtKB">
        <authorList>
            <consortium name="RefSeq"/>
        </authorList>
    </citation>
    <scope>IDENTIFICATION</scope>
    <source>
        <tissue evidence="14">Whole body</tissue>
    </source>
</reference>
<proteinExistence type="inferred from homology"/>
<evidence type="ECO:0000313" key="13">
    <source>
        <dbReference type="Proteomes" id="UP000694846"/>
    </source>
</evidence>
<keyword evidence="5" id="KW-0999">Mitochondrion inner membrane</keyword>
<dbReference type="Pfam" id="PF00231">
    <property type="entry name" value="ATP-synt"/>
    <property type="match status" value="1"/>
</dbReference>
<sequence length="273" mass="31001">MSLRTIQKHIQSYGNINKITASMKLVSAAKLAKTERLLKDVRPFGLGTLSFYKRYTHINMLDHTNDHLMFAITSDRGLCGSIHTAVVKKVKKELSRSDQRFAKVVCVGRKAEEMLVISHKPNILFTVFKIGKENPTFLEASNIFNECSHIEYIACQIFYNASITRGTSKVDWISIYNTNLLLTVVHIASLEEVEEESMRSYIEFSTVSLLFFAMAENTLCEHSARMIAMDSASKNVQQMNSKLSLEYNRKRQTKITSDLIDIVSGSQVITEKK</sequence>
<dbReference type="FunFam" id="3.40.1380.10:FF:000003">
    <property type="entry name" value="ATP synthase subunit gamma"/>
    <property type="match status" value="1"/>
</dbReference>
<dbReference type="CDD" id="cd12151">
    <property type="entry name" value="F1-ATPase_gamma"/>
    <property type="match status" value="1"/>
</dbReference>